<reference evidence="1" key="1">
    <citation type="submission" date="2019-03" db="EMBL/GenBank/DDBJ databases">
        <authorList>
            <person name="Hao L."/>
        </authorList>
    </citation>
    <scope>NUCLEOTIDE SEQUENCE</scope>
</reference>
<proteinExistence type="predicted"/>
<sequence length="40" mass="4768">MQASIQIGRHVFYKDVPLLLKLDWIYLNPVTILLFLHIMN</sequence>
<dbReference type="AlphaFoldDB" id="A0A485M0D8"/>
<gene>
    <name evidence="1" type="ORF">SCFA_2370005</name>
</gene>
<protein>
    <submittedName>
        <fullName evidence="1">Uncharacterized protein</fullName>
    </submittedName>
</protein>
<evidence type="ECO:0000313" key="1">
    <source>
        <dbReference type="EMBL" id="VFU13959.1"/>
    </source>
</evidence>
<name>A0A485M0D8_9ZZZZ</name>
<accession>A0A485M0D8</accession>
<organism evidence="1">
    <name type="scientific">anaerobic digester metagenome</name>
    <dbReference type="NCBI Taxonomy" id="1263854"/>
    <lineage>
        <taxon>unclassified sequences</taxon>
        <taxon>metagenomes</taxon>
        <taxon>ecological metagenomes</taxon>
    </lineage>
</organism>
<dbReference type="EMBL" id="CAADRN010000154">
    <property type="protein sequence ID" value="VFU13959.1"/>
    <property type="molecule type" value="Genomic_DNA"/>
</dbReference>